<gene>
    <name evidence="1" type="ORF">L207DRAFT_589150</name>
</gene>
<proteinExistence type="predicted"/>
<evidence type="ECO:0000313" key="2">
    <source>
        <dbReference type="Proteomes" id="UP000235786"/>
    </source>
</evidence>
<dbReference type="OrthoDB" id="626167at2759"/>
<sequence>MSTQTTSRSESREQHDNLLSRLAGLPLALAQAGSYLRTTRMSLTKYLDLYDNSRRQLLESHRPLFGRGEENFRGSIWTTWSMSINLLSDMTQRAGSGNRYRNALKLLRLITYFEPTDIDFSILRRGLIGNEVPQWFKDVFENELSFVAHAEILVERSLLNGTAKYATFSMHRVVYDWLCAFDEKDLDEQLLSLAMCAIAFSTPGRRRRSWKGDEERLILHALAIEDRLLRCKFISGVPMVDLGTLTSTQRENALLLVRDPEWYMELNNTQQPLAAVTYLFSVFGKTQTGLQIIDTALARNGQGNGIKDAQVSVTLLLSKATILIHQQSFEAARSCIQSTSNLARLHNFQLDLYQVELLNAIVTNKEGNPRLAIQMLTRLVQFCKESGLGLYHSSTLSAVIELDQILNVEGGKGNTTFNDVNVRISLLEPYVAGVEGNAFPELAMVADNTSSLEDIYYELFITCEKIDPPQAVEFGENLLQVVTGRYGTNSKKTAEALSDLCFMRHHARKDDPRALQVGLQAAEILGPDDGREYFSICWRLRDIYGIARNWEEAAIWGRRAVESSESEFGTQSEDHAQEARALLKIYEKDETWYS</sequence>
<organism evidence="1 2">
    <name type="scientific">Hyaloscypha variabilis (strain UAMH 11265 / GT02V1 / F)</name>
    <name type="common">Meliniomyces variabilis</name>
    <dbReference type="NCBI Taxonomy" id="1149755"/>
    <lineage>
        <taxon>Eukaryota</taxon>
        <taxon>Fungi</taxon>
        <taxon>Dikarya</taxon>
        <taxon>Ascomycota</taxon>
        <taxon>Pezizomycotina</taxon>
        <taxon>Leotiomycetes</taxon>
        <taxon>Helotiales</taxon>
        <taxon>Hyaloscyphaceae</taxon>
        <taxon>Hyaloscypha</taxon>
        <taxon>Hyaloscypha variabilis</taxon>
    </lineage>
</organism>
<name>A0A2J6R523_HYAVF</name>
<keyword evidence="2" id="KW-1185">Reference proteome</keyword>
<dbReference type="Proteomes" id="UP000235786">
    <property type="component" value="Unassembled WGS sequence"/>
</dbReference>
<protein>
    <recommendedName>
        <fullName evidence="3">TPR-like protein</fullName>
    </recommendedName>
</protein>
<dbReference type="AlphaFoldDB" id="A0A2J6R523"/>
<accession>A0A2J6R523</accession>
<dbReference type="EMBL" id="KZ613955">
    <property type="protein sequence ID" value="PMD33595.1"/>
    <property type="molecule type" value="Genomic_DNA"/>
</dbReference>
<reference evidence="1 2" key="1">
    <citation type="submission" date="2016-04" db="EMBL/GenBank/DDBJ databases">
        <title>A degradative enzymes factory behind the ericoid mycorrhizal symbiosis.</title>
        <authorList>
            <consortium name="DOE Joint Genome Institute"/>
            <person name="Martino E."/>
            <person name="Morin E."/>
            <person name="Grelet G."/>
            <person name="Kuo A."/>
            <person name="Kohler A."/>
            <person name="Daghino S."/>
            <person name="Barry K."/>
            <person name="Choi C."/>
            <person name="Cichocki N."/>
            <person name="Clum A."/>
            <person name="Copeland A."/>
            <person name="Hainaut M."/>
            <person name="Haridas S."/>
            <person name="Labutti K."/>
            <person name="Lindquist E."/>
            <person name="Lipzen A."/>
            <person name="Khouja H.-R."/>
            <person name="Murat C."/>
            <person name="Ohm R."/>
            <person name="Olson A."/>
            <person name="Spatafora J."/>
            <person name="Veneault-Fourrey C."/>
            <person name="Henrissat B."/>
            <person name="Grigoriev I."/>
            <person name="Martin F."/>
            <person name="Perotto S."/>
        </authorList>
    </citation>
    <scope>NUCLEOTIDE SEQUENCE [LARGE SCALE GENOMIC DNA]</scope>
    <source>
        <strain evidence="1 2">F</strain>
    </source>
</reference>
<evidence type="ECO:0008006" key="3">
    <source>
        <dbReference type="Google" id="ProtNLM"/>
    </source>
</evidence>
<evidence type="ECO:0000313" key="1">
    <source>
        <dbReference type="EMBL" id="PMD33595.1"/>
    </source>
</evidence>